<name>A0A1I3RHB6_9GAMM</name>
<dbReference type="EMBL" id="FOSD01000001">
    <property type="protein sequence ID" value="SFJ44687.1"/>
    <property type="molecule type" value="Genomic_DNA"/>
</dbReference>
<accession>A0A1I3RHB6</accession>
<proteinExistence type="predicted"/>
<comment type="caution">
    <text evidence="1">The sequence shown here is derived from an EMBL/GenBank/DDBJ whole genome shotgun (WGS) entry which is preliminary data.</text>
</comment>
<organism evidence="1 2">
    <name type="scientific">Candidatus Pantoea symbiotica</name>
    <dbReference type="NCBI Taxonomy" id="1884370"/>
    <lineage>
        <taxon>Bacteria</taxon>
        <taxon>Pseudomonadati</taxon>
        <taxon>Pseudomonadota</taxon>
        <taxon>Gammaproteobacteria</taxon>
        <taxon>Enterobacterales</taxon>
        <taxon>Erwiniaceae</taxon>
        <taxon>Pantoea</taxon>
    </lineage>
</organism>
<evidence type="ECO:0008006" key="3">
    <source>
        <dbReference type="Google" id="ProtNLM"/>
    </source>
</evidence>
<evidence type="ECO:0000313" key="1">
    <source>
        <dbReference type="EMBL" id="SFJ44687.1"/>
    </source>
</evidence>
<evidence type="ECO:0000313" key="2">
    <source>
        <dbReference type="Proteomes" id="UP000198841"/>
    </source>
</evidence>
<reference evidence="1 2" key="1">
    <citation type="submission" date="2016-10" db="EMBL/GenBank/DDBJ databases">
        <authorList>
            <person name="Varghese N."/>
            <person name="Submissions S."/>
        </authorList>
    </citation>
    <scope>NUCLEOTIDE SEQUENCE [LARGE SCALE GENOMIC DNA]</scope>
    <source>
        <strain evidence="1 2">YR512</strain>
    </source>
</reference>
<dbReference type="Proteomes" id="UP000198841">
    <property type="component" value="Unassembled WGS sequence"/>
</dbReference>
<gene>
    <name evidence="1" type="ORF">SAMN05518863_101515</name>
</gene>
<protein>
    <recommendedName>
        <fullName evidence="3">DUF4123 domain-containing protein</fullName>
    </recommendedName>
</protein>
<dbReference type="RefSeq" id="WP_008102348.1">
    <property type="nucleotide sequence ID" value="NZ_FOSD01000001.1"/>
</dbReference>
<keyword evidence="2" id="KW-1185">Reference proteome</keyword>
<sequence length="275" mass="31013">MGSSSFAQDLTEQQVVPATFNRISPSPKPEEELVCYWLQPDAAGAHLTSSLLPTFPHSTPAEDDFLLFSAERSALPASLLQDVAKLSDQRPELNCFIISLAKRDLANGLHSSLQLFQQLHEQRWWQQGGFAVILRAGLARVGAPLTRIQDVMLAGLLHTQTAWVLDYASEASLTTKADAAPRLTYQQFITDYEKLTRLSHYIPERNRYRESYLRSGLLQLVQYELSGAAKFSDNTRHALTYFAENFPAKGAMEKLMLKQPDIYFSMMKMRKRLGA</sequence>